<evidence type="ECO:0000313" key="1">
    <source>
        <dbReference type="EMBL" id="EUA13839.1"/>
    </source>
</evidence>
<organism evidence="1">
    <name type="scientific">Mycobacterium xenopi 4042</name>
    <dbReference type="NCBI Taxonomy" id="1299334"/>
    <lineage>
        <taxon>Bacteria</taxon>
        <taxon>Bacillati</taxon>
        <taxon>Actinomycetota</taxon>
        <taxon>Actinomycetes</taxon>
        <taxon>Mycobacteriales</taxon>
        <taxon>Mycobacteriaceae</taxon>
        <taxon>Mycobacterium</taxon>
    </lineage>
</organism>
<dbReference type="PATRIC" id="fig|1299334.3.peg.8726"/>
<accession>X7Z3D3</accession>
<proteinExistence type="predicted"/>
<reference evidence="1" key="1">
    <citation type="submission" date="2014-01" db="EMBL/GenBank/DDBJ databases">
        <authorList>
            <person name="Brown-Elliot B."/>
            <person name="Wallace R."/>
            <person name="Lenaerts A."/>
            <person name="Ordway D."/>
            <person name="DeGroote M.A."/>
            <person name="Parker T."/>
            <person name="Sizemore C."/>
            <person name="Tallon L.J."/>
            <person name="Sadzewicz L.K."/>
            <person name="Sengamalay N."/>
            <person name="Fraser C.M."/>
            <person name="Hine E."/>
            <person name="Shefchek K.A."/>
            <person name="Das S.P."/>
            <person name="Tettelin H."/>
        </authorList>
    </citation>
    <scope>NUCLEOTIDE SEQUENCE [LARGE SCALE GENOMIC DNA]</scope>
    <source>
        <strain evidence="1">4042</strain>
    </source>
</reference>
<gene>
    <name evidence="1" type="ORF">I553_6958</name>
</gene>
<protein>
    <submittedName>
        <fullName evidence="1">Uncharacterized protein</fullName>
    </submittedName>
</protein>
<name>X7Z3D3_MYCXE</name>
<comment type="caution">
    <text evidence="1">The sequence shown here is derived from an EMBL/GenBank/DDBJ whole genome shotgun (WGS) entry which is preliminary data.</text>
</comment>
<dbReference type="AlphaFoldDB" id="X7Z3D3"/>
<sequence>MQLALAEPQRFPVLDDLRDDRGVRRIVDAAEQLIGHGPAPIAVVSDKRALLL</sequence>
<dbReference type="EMBL" id="JAOB01000081">
    <property type="protein sequence ID" value="EUA13839.1"/>
    <property type="molecule type" value="Genomic_DNA"/>
</dbReference>